<dbReference type="GO" id="GO:0004609">
    <property type="term" value="F:phosphatidylserine decarboxylase activity"/>
    <property type="evidence" value="ECO:0007669"/>
    <property type="project" value="UniProtKB-UniRule"/>
</dbReference>
<feature type="site" description="Cleavage (non-hydrolytic); by autocatalysis" evidence="12">
    <location>
        <begin position="250"/>
        <end position="251"/>
    </location>
</feature>
<feature type="chain" id="PRO_5044510437" description="Phosphatidylserine decarboxylase beta chain" evidence="12">
    <location>
        <begin position="1"/>
        <end position="250"/>
    </location>
</feature>
<comment type="catalytic activity">
    <reaction evidence="12">
        <text>a 1,2-diacyl-sn-glycero-3-phospho-L-serine + H(+) = a 1,2-diacyl-sn-glycero-3-phosphoethanolamine + CO2</text>
        <dbReference type="Rhea" id="RHEA:20828"/>
        <dbReference type="ChEBI" id="CHEBI:15378"/>
        <dbReference type="ChEBI" id="CHEBI:16526"/>
        <dbReference type="ChEBI" id="CHEBI:57262"/>
        <dbReference type="ChEBI" id="CHEBI:64612"/>
        <dbReference type="EC" id="4.1.1.65"/>
    </reaction>
</comment>
<dbReference type="NCBIfam" id="TIGR00163">
    <property type="entry name" value="PS_decarb"/>
    <property type="match status" value="1"/>
</dbReference>
<feature type="active site" description="Charge relay system; for autoendoproteolytic cleavage activity" evidence="12">
    <location>
        <position position="146"/>
    </location>
</feature>
<evidence type="ECO:0000256" key="9">
    <source>
        <dbReference type="ARBA" id="ARBA00023239"/>
    </source>
</evidence>
<evidence type="ECO:0000256" key="2">
    <source>
        <dbReference type="ARBA" id="ARBA00022475"/>
    </source>
</evidence>
<evidence type="ECO:0000256" key="10">
    <source>
        <dbReference type="ARBA" id="ARBA00023264"/>
    </source>
</evidence>
<comment type="cofactor">
    <cofactor evidence="12">
        <name>pyruvate</name>
        <dbReference type="ChEBI" id="CHEBI:15361"/>
    </cofactor>
    <text evidence="12">Binds 1 pyruvoyl group covalently per subunit.</text>
</comment>
<keyword evidence="8 12" id="KW-0594">Phospholipid biosynthesis</keyword>
<feature type="active site" description="Charge relay system; for autoendoproteolytic cleavage activity" evidence="12">
    <location>
        <position position="251"/>
    </location>
</feature>
<evidence type="ECO:0000256" key="11">
    <source>
        <dbReference type="ARBA" id="ARBA00023317"/>
    </source>
</evidence>
<dbReference type="GO" id="GO:0006646">
    <property type="term" value="P:phosphatidylethanolamine biosynthetic process"/>
    <property type="evidence" value="ECO:0007669"/>
    <property type="project" value="UniProtKB-UniRule"/>
</dbReference>
<evidence type="ECO:0000313" key="14">
    <source>
        <dbReference type="EMBL" id="MXP33907.1"/>
    </source>
</evidence>
<comment type="subunit">
    <text evidence="12">Heterodimer of a large membrane-associated beta subunit and a small pyruvoyl-containing alpha subunit.</text>
</comment>
<feature type="active site" description="Schiff-base intermediate with substrate; via pyruvic acid; for decarboxylase activity" evidence="12">
    <location>
        <position position="251"/>
    </location>
</feature>
<dbReference type="InterPro" id="IPR033178">
    <property type="entry name" value="PSD_type1_pro"/>
</dbReference>
<dbReference type="AlphaFoldDB" id="A0A845ANZ1"/>
<protein>
    <recommendedName>
        <fullName evidence="12">Phosphatidylserine decarboxylase proenzyme</fullName>
        <ecNumber evidence="12">4.1.1.65</ecNumber>
    </recommendedName>
    <component>
        <recommendedName>
            <fullName evidence="12">Phosphatidylserine decarboxylase alpha chain</fullName>
        </recommendedName>
    </component>
    <component>
        <recommendedName>
            <fullName evidence="12">Phosphatidylserine decarboxylase beta chain</fullName>
        </recommendedName>
    </component>
</protein>
<comment type="similarity">
    <text evidence="12">Belongs to the phosphatidylserine decarboxylase family. PSD-B subfamily. Prokaryotic type I sub-subfamily.</text>
</comment>
<feature type="chain" id="PRO_5044510436" description="Phosphatidylserine decarboxylase alpha chain" evidence="12">
    <location>
        <begin position="251"/>
        <end position="284"/>
    </location>
</feature>
<keyword evidence="15" id="KW-1185">Reference proteome</keyword>
<keyword evidence="5 12" id="KW-0443">Lipid metabolism</keyword>
<dbReference type="HAMAP" id="MF_00662">
    <property type="entry name" value="PS_decarb_PSD_B_type1"/>
    <property type="match status" value="1"/>
</dbReference>
<dbReference type="InterPro" id="IPR003817">
    <property type="entry name" value="PS_Dcarbxylase"/>
</dbReference>
<dbReference type="EMBL" id="WTYE01000001">
    <property type="protein sequence ID" value="MXP31147.1"/>
    <property type="molecule type" value="Genomic_DNA"/>
</dbReference>
<evidence type="ECO:0000256" key="5">
    <source>
        <dbReference type="ARBA" id="ARBA00023098"/>
    </source>
</evidence>
<evidence type="ECO:0000313" key="13">
    <source>
        <dbReference type="EMBL" id="MXP31147.1"/>
    </source>
</evidence>
<keyword evidence="11 12" id="KW-0670">Pyruvate</keyword>
<dbReference type="GO" id="GO:0005886">
    <property type="term" value="C:plasma membrane"/>
    <property type="evidence" value="ECO:0007669"/>
    <property type="project" value="UniProtKB-SubCell"/>
</dbReference>
<evidence type="ECO:0000256" key="3">
    <source>
        <dbReference type="ARBA" id="ARBA00022516"/>
    </source>
</evidence>
<feature type="active site" description="Charge relay system; for autoendoproteolytic cleavage activity" evidence="12">
    <location>
        <position position="89"/>
    </location>
</feature>
<dbReference type="PANTHER" id="PTHR10067">
    <property type="entry name" value="PHOSPHATIDYLSERINE DECARBOXYLASE"/>
    <property type="match status" value="1"/>
</dbReference>
<comment type="PTM">
    <text evidence="12">Is synthesized initially as an inactive proenzyme. Formation of the active enzyme involves a self-maturation process in which the active site pyruvoyl group is generated from an internal serine residue via an autocatalytic post-translational modification. Two non-identical subunits are generated from the proenzyme in this reaction, and the pyruvate is formed at the N-terminus of the alpha chain, which is derived from the carboxyl end of the proenzyme. The autoendoproteolytic cleavage occurs by a canonical serine protease mechanism, in which the side chain hydroxyl group of the serine supplies its oxygen atom to form the C-terminus of the beta chain, while the remainder of the serine residue undergoes an oxidative deamination to produce ammonia and the pyruvoyl prosthetic group on the alpha chain. During this reaction, the Ser that is part of the protease active site of the proenzyme becomes the pyruvoyl prosthetic group, which constitutes an essential element of the active site of the mature decarboxylase.</text>
</comment>
<dbReference type="RefSeq" id="WP_160778617.1">
    <property type="nucleotide sequence ID" value="NZ_BAAAZF010000001.1"/>
</dbReference>
<evidence type="ECO:0000256" key="6">
    <source>
        <dbReference type="ARBA" id="ARBA00023136"/>
    </source>
</evidence>
<dbReference type="Proteomes" id="UP000446786">
    <property type="component" value="Unassembled WGS sequence"/>
</dbReference>
<comment type="pathway">
    <text evidence="1">Lipid metabolism.</text>
</comment>
<evidence type="ECO:0000256" key="12">
    <source>
        <dbReference type="HAMAP-Rule" id="MF_00662"/>
    </source>
</evidence>
<keyword evidence="9 12" id="KW-0456">Lyase</keyword>
<reference evidence="13 15" key="1">
    <citation type="submission" date="2019-12" db="EMBL/GenBank/DDBJ databases">
        <title>Genomic-based taxomic classification of the family Erythrobacteraceae.</title>
        <authorList>
            <person name="Xu L."/>
        </authorList>
    </citation>
    <scope>NUCLEOTIDE SEQUENCE [LARGE SCALE GENOMIC DNA]</scope>
    <source>
        <strain evidence="13 15">JCM 16677</strain>
    </source>
</reference>
<dbReference type="UniPathway" id="UPA00558">
    <property type="reaction ID" value="UER00616"/>
</dbReference>
<dbReference type="EC" id="4.1.1.65" evidence="12"/>
<feature type="modified residue" description="Pyruvic acid (Ser); by autocatalysis" evidence="12">
    <location>
        <position position="251"/>
    </location>
</feature>
<evidence type="ECO:0000313" key="15">
    <source>
        <dbReference type="Proteomes" id="UP000446786"/>
    </source>
</evidence>
<evidence type="ECO:0000256" key="8">
    <source>
        <dbReference type="ARBA" id="ARBA00023209"/>
    </source>
</evidence>
<keyword evidence="6 12" id="KW-0472">Membrane</keyword>
<sequence length="284" mass="30888">MSANPFIWLQHIAPQHGLSKLAGSFAESRTPWIRDRLIRRFIAAYDVDMAEAKEPEGSFETFNAFFTRELKPGARPLADSDQFVLSPADGAISQLGRIENGRILQAKGHDYTAAELLGGDAALAERFANGQFATIYLSPRDYHRVHMPVAGQLRSTCYVPGDLYSVNGATAQGVPRLFARNERLACLFDSECGIMASVMVGAMIVAGIETVWGGRVPPHGNKLFRQEFPAVGPDARSYAAGDEMGRFLLGSTVILLFGDGKVEFAPELVEGSPVRMGQALARKL</sequence>
<organism evidence="13 15">
    <name type="scientific">Parerythrobacter jejuensis</name>
    <dbReference type="NCBI Taxonomy" id="795812"/>
    <lineage>
        <taxon>Bacteria</taxon>
        <taxon>Pseudomonadati</taxon>
        <taxon>Pseudomonadota</taxon>
        <taxon>Alphaproteobacteria</taxon>
        <taxon>Sphingomonadales</taxon>
        <taxon>Erythrobacteraceae</taxon>
        <taxon>Parerythrobacter</taxon>
    </lineage>
</organism>
<keyword evidence="2 12" id="KW-1003">Cell membrane</keyword>
<dbReference type="InterPro" id="IPR033177">
    <property type="entry name" value="PSD-B"/>
</dbReference>
<evidence type="ECO:0000256" key="1">
    <source>
        <dbReference type="ARBA" id="ARBA00005189"/>
    </source>
</evidence>
<dbReference type="EMBL" id="WTYE01000001">
    <property type="protein sequence ID" value="MXP33907.1"/>
    <property type="molecule type" value="Genomic_DNA"/>
</dbReference>
<keyword evidence="3 12" id="KW-0444">Lipid biosynthesis</keyword>
<keyword evidence="10 12" id="KW-1208">Phospholipid metabolism</keyword>
<comment type="function">
    <text evidence="12">Catalyzes the formation of phosphatidylethanolamine (PtdEtn) from phosphatidylserine (PtdSer).</text>
</comment>
<proteinExistence type="inferred from homology"/>
<comment type="caution">
    <text evidence="13">The sequence shown here is derived from an EMBL/GenBank/DDBJ whole genome shotgun (WGS) entry which is preliminary data.</text>
</comment>
<dbReference type="OrthoDB" id="9802030at2"/>
<keyword evidence="7 12" id="KW-0865">Zymogen</keyword>
<evidence type="ECO:0000256" key="7">
    <source>
        <dbReference type="ARBA" id="ARBA00023145"/>
    </source>
</evidence>
<gene>
    <name evidence="12 13" type="primary">psd</name>
    <name evidence="13" type="ORF">GRI94_04830</name>
    <name evidence="14" type="ORF">GRI94_18920</name>
</gene>
<comment type="pathway">
    <text evidence="12">Phospholipid metabolism; phosphatidylethanolamine biosynthesis; phosphatidylethanolamine from CDP-diacylglycerol: step 2/2.</text>
</comment>
<evidence type="ECO:0000256" key="4">
    <source>
        <dbReference type="ARBA" id="ARBA00022793"/>
    </source>
</evidence>
<accession>A0A845ANZ1</accession>
<keyword evidence="4 12" id="KW-0210">Decarboxylase</keyword>
<comment type="subcellular location">
    <subcellularLocation>
        <location evidence="12">Cell membrane</location>
        <topology evidence="12">Peripheral membrane protein</topology>
    </subcellularLocation>
</comment>
<dbReference type="PANTHER" id="PTHR10067:SF6">
    <property type="entry name" value="PHOSPHATIDYLSERINE DECARBOXYLASE PROENZYME, MITOCHONDRIAL"/>
    <property type="match status" value="1"/>
</dbReference>
<dbReference type="Pfam" id="PF02666">
    <property type="entry name" value="PS_Dcarbxylase"/>
    <property type="match status" value="1"/>
</dbReference>
<name>A0A845ANZ1_9SPHN</name>